<dbReference type="InterPro" id="IPR032676">
    <property type="entry name" value="YkuD_2"/>
</dbReference>
<dbReference type="OrthoDB" id="1247236at2"/>
<protein>
    <submittedName>
        <fullName evidence="2">L,D-transpeptidase-like protein</fullName>
    </submittedName>
</protein>
<evidence type="ECO:0000313" key="3">
    <source>
        <dbReference type="Proteomes" id="UP000240572"/>
    </source>
</evidence>
<dbReference type="Proteomes" id="UP000240572">
    <property type="component" value="Unassembled WGS sequence"/>
</dbReference>
<keyword evidence="1" id="KW-1133">Transmembrane helix</keyword>
<reference evidence="2 3" key="1">
    <citation type="submission" date="2018-03" db="EMBL/GenBank/DDBJ databases">
        <title>Genomic Encyclopedia of Type Strains, Phase III (KMG-III): the genomes of soil and plant-associated and newly described type strains.</title>
        <authorList>
            <person name="Whitman W."/>
        </authorList>
    </citation>
    <scope>NUCLEOTIDE SEQUENCE [LARGE SCALE GENOMIC DNA]</scope>
    <source>
        <strain evidence="2 3">CGMCC 1.12700</strain>
    </source>
</reference>
<sequence>MKETYRQSFLDIFCISSPIRGALGIIRFLFFNCIASFAMKTRCFLLFLLVTFAACKGQAPGNHAVAEQEAGSHPARLQQRVRAAKAFCVKRRFDTTHCILVDMRVHSGNRRLLLWNFAKDTIQLAALVSHGCGRGPWGKDHSRDQPVFSNEDNSHCSALGRYKIGSRGNSQWGIGVNYLLLGLDSSNSNALKREIVLHSWEDVPDETVYPRGTPEGWGCPAVSNTVMEQLDGLLRAKRRPVLLWIYY</sequence>
<dbReference type="PANTHER" id="PTHR38477:SF1">
    <property type="entry name" value="MUREIN L,D-TRANSPEPTIDASE CATALYTIC DOMAIN FAMILY PROTEIN"/>
    <property type="match status" value="1"/>
</dbReference>
<accession>A0A2P8D400</accession>
<keyword evidence="1" id="KW-0812">Transmembrane</keyword>
<evidence type="ECO:0000313" key="2">
    <source>
        <dbReference type="EMBL" id="PSK91937.1"/>
    </source>
</evidence>
<evidence type="ECO:0000256" key="1">
    <source>
        <dbReference type="SAM" id="Phobius"/>
    </source>
</evidence>
<dbReference type="Pfam" id="PF13645">
    <property type="entry name" value="YkuD_2"/>
    <property type="match status" value="1"/>
</dbReference>
<name>A0A2P8D400_9BACT</name>
<feature type="transmembrane region" description="Helical" evidence="1">
    <location>
        <begin position="21"/>
        <end position="39"/>
    </location>
</feature>
<organism evidence="2 3">
    <name type="scientific">Taibaiella chishuiensis</name>
    <dbReference type="NCBI Taxonomy" id="1434707"/>
    <lineage>
        <taxon>Bacteria</taxon>
        <taxon>Pseudomonadati</taxon>
        <taxon>Bacteroidota</taxon>
        <taxon>Chitinophagia</taxon>
        <taxon>Chitinophagales</taxon>
        <taxon>Chitinophagaceae</taxon>
        <taxon>Taibaiella</taxon>
    </lineage>
</organism>
<comment type="caution">
    <text evidence="2">The sequence shown here is derived from an EMBL/GenBank/DDBJ whole genome shotgun (WGS) entry which is preliminary data.</text>
</comment>
<dbReference type="PANTHER" id="PTHR38477">
    <property type="entry name" value="HYPOTHETICAL EXPORTED PROTEIN"/>
    <property type="match status" value="1"/>
</dbReference>
<keyword evidence="3" id="KW-1185">Reference proteome</keyword>
<keyword evidence="1" id="KW-0472">Membrane</keyword>
<dbReference type="EMBL" id="PYGD01000004">
    <property type="protein sequence ID" value="PSK91937.1"/>
    <property type="molecule type" value="Genomic_DNA"/>
</dbReference>
<gene>
    <name evidence="2" type="ORF">B0I18_10431</name>
</gene>
<dbReference type="AlphaFoldDB" id="A0A2P8D400"/>
<proteinExistence type="predicted"/>